<feature type="compositionally biased region" description="Polar residues" evidence="5">
    <location>
        <begin position="579"/>
        <end position="590"/>
    </location>
</feature>
<dbReference type="GO" id="GO:0016020">
    <property type="term" value="C:membrane"/>
    <property type="evidence" value="ECO:0007669"/>
    <property type="project" value="UniProtKB-SubCell"/>
</dbReference>
<sequence length="628" mass="69266">MAGLTIDQCLEKVGSFGLYQIRLILVLSLIEWVNVGFQVMLLTFVAAEPPWVCVNNITCSLKGELKPGMDGYKLRCDLNRSDWKFTDDFTSVVTEFDLVCENTFLASLTSSVIFVGWLVASLASGVLSDKIGRKPVLFIFAFLISVFALIGSFPKVYWFFTLCRLLVGMGVGGCGMPIFVIATEFVGVRHRHIAGTSLWYSWTLSLMSLAGIAYLVRDWRTLSIICSVPGLIVLAAWWFVPESTRYLILKGKMKESNDIMRKIARTNKKEYPAEPLSDPTAQGKQNLGDFRDLFRTKRMIHRTLVSWYSWFVNAMVYYGVSFASPSLGGNMYFNFFLTSIVEIPANYAAIYAMGKCGRKKTLVGGLIIAALASIGSVIITMKDPGNDSGFHAGQIIMAMTAKFFVMMSFDAIYVYAAELFPTVVRNVGMGSSTAAARLGSFASPYVVSLNRIHPLLPFGIMAVKAFLAGLLCMTLPETKGKPTEETLNGDAALAADNVVVMSELEDDDEGLEDKEKEKKDEEKCAGKMQTPNGKPMLNGDAPMAADNVVAVDEVDDEEKEPKEQEKEEENKQENEDKSIQNNDASMTAVNPVTGDEEESKEKNNEDDETADNQTDNAEDDSEVESTAL</sequence>
<dbReference type="CDD" id="cd17317">
    <property type="entry name" value="MFS_SLC22"/>
    <property type="match status" value="1"/>
</dbReference>
<gene>
    <name evidence="9" type="primary">LOC116286423</name>
</gene>
<comment type="subcellular location">
    <subcellularLocation>
        <location evidence="1">Membrane</location>
        <topology evidence="1">Multi-pass membrane protein</topology>
    </subcellularLocation>
</comment>
<feature type="transmembrane region" description="Helical" evidence="6">
    <location>
        <begin position="332"/>
        <end position="350"/>
    </location>
</feature>
<feature type="compositionally biased region" description="Acidic residues" evidence="5">
    <location>
        <begin position="594"/>
        <end position="628"/>
    </location>
</feature>
<feature type="transmembrane region" description="Helical" evidence="6">
    <location>
        <begin position="136"/>
        <end position="160"/>
    </location>
</feature>
<dbReference type="Pfam" id="PF00083">
    <property type="entry name" value="Sugar_tr"/>
    <property type="match status" value="1"/>
</dbReference>
<dbReference type="InterPro" id="IPR005829">
    <property type="entry name" value="Sugar_transporter_CS"/>
</dbReference>
<reference evidence="9" key="1">
    <citation type="submission" date="2025-08" db="UniProtKB">
        <authorList>
            <consortium name="RefSeq"/>
        </authorList>
    </citation>
    <scope>IDENTIFICATION</scope>
    <source>
        <tissue evidence="9">Tentacle</tissue>
    </source>
</reference>
<feature type="region of interest" description="Disordered" evidence="5">
    <location>
        <begin position="504"/>
        <end position="628"/>
    </location>
</feature>
<keyword evidence="2 6" id="KW-0812">Transmembrane</keyword>
<feature type="transmembrane region" description="Helical" evidence="6">
    <location>
        <begin position="222"/>
        <end position="240"/>
    </location>
</feature>
<evidence type="ECO:0000313" key="8">
    <source>
        <dbReference type="Proteomes" id="UP000515163"/>
    </source>
</evidence>
<keyword evidence="4 6" id="KW-0472">Membrane</keyword>
<feature type="transmembrane region" description="Helical" evidence="6">
    <location>
        <begin position="198"/>
        <end position="216"/>
    </location>
</feature>
<evidence type="ECO:0000259" key="7">
    <source>
        <dbReference type="PROSITE" id="PS50850"/>
    </source>
</evidence>
<dbReference type="InterPro" id="IPR005828">
    <property type="entry name" value="MFS_sugar_transport-like"/>
</dbReference>
<dbReference type="PROSITE" id="PS00217">
    <property type="entry name" value="SUGAR_TRANSPORT_2"/>
    <property type="match status" value="1"/>
</dbReference>
<dbReference type="GO" id="GO:0022857">
    <property type="term" value="F:transmembrane transporter activity"/>
    <property type="evidence" value="ECO:0007669"/>
    <property type="project" value="InterPro"/>
</dbReference>
<feature type="transmembrane region" description="Helical" evidence="6">
    <location>
        <begin position="21"/>
        <end position="47"/>
    </location>
</feature>
<feature type="transmembrane region" description="Helical" evidence="6">
    <location>
        <begin position="304"/>
        <end position="320"/>
    </location>
</feature>
<dbReference type="PROSITE" id="PS50850">
    <property type="entry name" value="MFS"/>
    <property type="match status" value="1"/>
</dbReference>
<dbReference type="InterPro" id="IPR020846">
    <property type="entry name" value="MFS_dom"/>
</dbReference>
<keyword evidence="3 6" id="KW-1133">Transmembrane helix</keyword>
<accession>A0A6P8GX12</accession>
<evidence type="ECO:0000256" key="2">
    <source>
        <dbReference type="ARBA" id="ARBA00022692"/>
    </source>
</evidence>
<feature type="compositionally biased region" description="Basic and acidic residues" evidence="5">
    <location>
        <begin position="513"/>
        <end position="525"/>
    </location>
</feature>
<dbReference type="Gene3D" id="1.20.1250.20">
    <property type="entry name" value="MFS general substrate transporter like domains"/>
    <property type="match status" value="1"/>
</dbReference>
<dbReference type="KEGG" id="aten:116286423"/>
<proteinExistence type="predicted"/>
<feature type="transmembrane region" description="Helical" evidence="6">
    <location>
        <begin position="166"/>
        <end position="186"/>
    </location>
</feature>
<dbReference type="InterPro" id="IPR036259">
    <property type="entry name" value="MFS_trans_sf"/>
</dbReference>
<dbReference type="OrthoDB" id="5141738at2759"/>
<dbReference type="Proteomes" id="UP000515163">
    <property type="component" value="Unplaced"/>
</dbReference>
<evidence type="ECO:0000256" key="4">
    <source>
        <dbReference type="ARBA" id="ARBA00023136"/>
    </source>
</evidence>
<dbReference type="RefSeq" id="XP_031548799.1">
    <property type="nucleotide sequence ID" value="XM_031692939.1"/>
</dbReference>
<evidence type="ECO:0000256" key="5">
    <source>
        <dbReference type="SAM" id="MobiDB-lite"/>
    </source>
</evidence>
<organism evidence="8 9">
    <name type="scientific">Actinia tenebrosa</name>
    <name type="common">Australian red waratah sea anemone</name>
    <dbReference type="NCBI Taxonomy" id="6105"/>
    <lineage>
        <taxon>Eukaryota</taxon>
        <taxon>Metazoa</taxon>
        <taxon>Cnidaria</taxon>
        <taxon>Anthozoa</taxon>
        <taxon>Hexacorallia</taxon>
        <taxon>Actiniaria</taxon>
        <taxon>Actiniidae</taxon>
        <taxon>Actinia</taxon>
    </lineage>
</organism>
<feature type="transmembrane region" description="Helical" evidence="6">
    <location>
        <begin position="104"/>
        <end position="124"/>
    </location>
</feature>
<protein>
    <submittedName>
        <fullName evidence="9">Organic cation transporter protein-like</fullName>
    </submittedName>
</protein>
<feature type="compositionally biased region" description="Basic and acidic residues" evidence="5">
    <location>
        <begin position="559"/>
        <end position="578"/>
    </location>
</feature>
<dbReference type="PANTHER" id="PTHR24064">
    <property type="entry name" value="SOLUTE CARRIER FAMILY 22 MEMBER"/>
    <property type="match status" value="1"/>
</dbReference>
<evidence type="ECO:0000313" key="9">
    <source>
        <dbReference type="RefSeq" id="XP_031548799.1"/>
    </source>
</evidence>
<dbReference type="InParanoid" id="A0A6P8GX12"/>
<feature type="transmembrane region" description="Helical" evidence="6">
    <location>
        <begin position="393"/>
        <end position="415"/>
    </location>
</feature>
<evidence type="ECO:0000256" key="6">
    <source>
        <dbReference type="SAM" id="Phobius"/>
    </source>
</evidence>
<dbReference type="AlphaFoldDB" id="A0A6P8GX12"/>
<dbReference type="PROSITE" id="PS00216">
    <property type="entry name" value="SUGAR_TRANSPORT_1"/>
    <property type="match status" value="1"/>
</dbReference>
<feature type="domain" description="Major facilitator superfamily (MFS) profile" evidence="7">
    <location>
        <begin position="24"/>
        <end position="480"/>
    </location>
</feature>
<keyword evidence="8" id="KW-1185">Reference proteome</keyword>
<feature type="transmembrane region" description="Helical" evidence="6">
    <location>
        <begin position="362"/>
        <end position="381"/>
    </location>
</feature>
<name>A0A6P8GX12_ACTTE</name>
<dbReference type="GeneID" id="116286423"/>
<evidence type="ECO:0000256" key="1">
    <source>
        <dbReference type="ARBA" id="ARBA00004141"/>
    </source>
</evidence>
<evidence type="ECO:0000256" key="3">
    <source>
        <dbReference type="ARBA" id="ARBA00022989"/>
    </source>
</evidence>
<dbReference type="SUPFAM" id="SSF103473">
    <property type="entry name" value="MFS general substrate transporter"/>
    <property type="match status" value="1"/>
</dbReference>